<reference evidence="1" key="1">
    <citation type="journal article" date="2021" name="Environ. Microbiol.">
        <title>Gene family expansions and transcriptome signatures uncover fungal adaptations to wood decay.</title>
        <authorList>
            <person name="Hage H."/>
            <person name="Miyauchi S."/>
            <person name="Viragh M."/>
            <person name="Drula E."/>
            <person name="Min B."/>
            <person name="Chaduli D."/>
            <person name="Navarro D."/>
            <person name="Favel A."/>
            <person name="Norest M."/>
            <person name="Lesage-Meessen L."/>
            <person name="Balint B."/>
            <person name="Merenyi Z."/>
            <person name="de Eugenio L."/>
            <person name="Morin E."/>
            <person name="Martinez A.T."/>
            <person name="Baldrian P."/>
            <person name="Stursova M."/>
            <person name="Martinez M.J."/>
            <person name="Novotny C."/>
            <person name="Magnuson J.K."/>
            <person name="Spatafora J.W."/>
            <person name="Maurice S."/>
            <person name="Pangilinan J."/>
            <person name="Andreopoulos W."/>
            <person name="LaButti K."/>
            <person name="Hundley H."/>
            <person name="Na H."/>
            <person name="Kuo A."/>
            <person name="Barry K."/>
            <person name="Lipzen A."/>
            <person name="Henrissat B."/>
            <person name="Riley R."/>
            <person name="Ahrendt S."/>
            <person name="Nagy L.G."/>
            <person name="Grigoriev I.V."/>
            <person name="Martin F."/>
            <person name="Rosso M.N."/>
        </authorList>
    </citation>
    <scope>NUCLEOTIDE SEQUENCE</scope>
    <source>
        <strain evidence="1">CBS 384.51</strain>
    </source>
</reference>
<evidence type="ECO:0000313" key="1">
    <source>
        <dbReference type="EMBL" id="KAI0087398.1"/>
    </source>
</evidence>
<dbReference type="EMBL" id="MU274918">
    <property type="protein sequence ID" value="KAI0087398.1"/>
    <property type="molecule type" value="Genomic_DNA"/>
</dbReference>
<organism evidence="1 2">
    <name type="scientific">Irpex rosettiformis</name>
    <dbReference type="NCBI Taxonomy" id="378272"/>
    <lineage>
        <taxon>Eukaryota</taxon>
        <taxon>Fungi</taxon>
        <taxon>Dikarya</taxon>
        <taxon>Basidiomycota</taxon>
        <taxon>Agaricomycotina</taxon>
        <taxon>Agaricomycetes</taxon>
        <taxon>Polyporales</taxon>
        <taxon>Irpicaceae</taxon>
        <taxon>Irpex</taxon>
    </lineage>
</organism>
<evidence type="ECO:0000313" key="2">
    <source>
        <dbReference type="Proteomes" id="UP001055072"/>
    </source>
</evidence>
<comment type="caution">
    <text evidence="1">The sequence shown here is derived from an EMBL/GenBank/DDBJ whole genome shotgun (WGS) entry which is preliminary data.</text>
</comment>
<name>A0ACB8TZJ6_9APHY</name>
<keyword evidence="2" id="KW-1185">Reference proteome</keyword>
<gene>
    <name evidence="1" type="ORF">BDY19DRAFT_250717</name>
</gene>
<sequence length="202" mass="20801">MFSRLFFALTLLLSLSLQVSAHALIAPALGVQGTGARKDVQRPSTAKPCGNANIAQTIATSQAAQANAQGVVALTVTNFNSGKDGSRFIKSVKVDPTGTGKSFVAATMVTNGVEAPTDVTSQQLTVQLPANTKCTGTGGRCLISLTTDGGFGNCVAVQQGATTNAAATKGAKAAKAKRDVRAVGSRAARAMRRALEEFQEWM</sequence>
<protein>
    <submittedName>
        <fullName evidence="1">Uncharacterized protein</fullName>
    </submittedName>
</protein>
<accession>A0ACB8TZJ6</accession>
<proteinExistence type="predicted"/>
<dbReference type="Proteomes" id="UP001055072">
    <property type="component" value="Unassembled WGS sequence"/>
</dbReference>